<proteinExistence type="predicted"/>
<dbReference type="AlphaFoldDB" id="A0A0G0UIM3"/>
<evidence type="ECO:0000313" key="1">
    <source>
        <dbReference type="EMBL" id="KKR88628.1"/>
    </source>
</evidence>
<dbReference type="Proteomes" id="UP000033908">
    <property type="component" value="Unassembled WGS sequence"/>
</dbReference>
<name>A0A0G0UIM3_9BACT</name>
<gene>
    <name evidence="1" type="ORF">UU37_C0001G0047</name>
</gene>
<evidence type="ECO:0000313" key="2">
    <source>
        <dbReference type="Proteomes" id="UP000033908"/>
    </source>
</evidence>
<protein>
    <submittedName>
        <fullName evidence="1">Uncharacterized protein</fullName>
    </submittedName>
</protein>
<organism evidence="1 2">
    <name type="scientific">Candidatus Gottesmanbacteria bacterium GW2011_GWA2_41_12</name>
    <dbReference type="NCBI Taxonomy" id="1618440"/>
    <lineage>
        <taxon>Bacteria</taxon>
        <taxon>Candidatus Gottesmaniibacteriota</taxon>
    </lineage>
</organism>
<accession>A0A0G0UIM3</accession>
<reference evidence="1 2" key="1">
    <citation type="journal article" date="2015" name="Nature">
        <title>rRNA introns, odd ribosomes, and small enigmatic genomes across a large radiation of phyla.</title>
        <authorList>
            <person name="Brown C.T."/>
            <person name="Hug L.A."/>
            <person name="Thomas B.C."/>
            <person name="Sharon I."/>
            <person name="Castelle C.J."/>
            <person name="Singh A."/>
            <person name="Wilkins M.J."/>
            <person name="Williams K.H."/>
            <person name="Banfield J.F."/>
        </authorList>
    </citation>
    <scope>NUCLEOTIDE SEQUENCE [LARGE SCALE GENOMIC DNA]</scope>
</reference>
<comment type="caution">
    <text evidence="1">The sequence shown here is derived from an EMBL/GenBank/DDBJ whole genome shotgun (WGS) entry which is preliminary data.</text>
</comment>
<dbReference type="EMBL" id="LCAJ01000001">
    <property type="protein sequence ID" value="KKR88628.1"/>
    <property type="molecule type" value="Genomic_DNA"/>
</dbReference>
<sequence length="90" mass="9484">MGVAVGVRVGFGEGVIVAVGTRVGTSEGEGKLVGLSVGKERVIVGEIEIFTRGRFSVFKENVKEHWLVIALIFDGAVGELESLEASLLLV</sequence>